<name>Q8RHQ1_FUSNN</name>
<organism evidence="1">
    <name type="scientific">Fusobacterium nucleatum subsp. nucleatum (strain ATCC 25586 / DSM 15643 / BCRC 10681 / CIP 101130 / JCM 8532 / KCTC 2640 / LMG 13131 / VPI 4355)</name>
    <dbReference type="NCBI Taxonomy" id="190304"/>
    <lineage>
        <taxon>Bacteria</taxon>
        <taxon>Fusobacteriati</taxon>
        <taxon>Fusobacteriota</taxon>
        <taxon>Fusobacteriia</taxon>
        <taxon>Fusobacteriales</taxon>
        <taxon>Fusobacteriaceae</taxon>
        <taxon>Fusobacterium</taxon>
    </lineage>
</organism>
<dbReference type="KEGG" id="fnu:FN1952"/>
<dbReference type="HOGENOM" id="CLU_3365155_0_0_0"/>
<keyword evidence="3" id="KW-1185">Reference proteome</keyword>
<evidence type="ECO:0000313" key="2">
    <source>
        <dbReference type="EMBL" id="AVQ14546.1"/>
    </source>
</evidence>
<reference evidence="1" key="1">
    <citation type="journal article" date="2002" name="J. Bacteriol.">
        <title>Genome sequence and analysis of the oral bacterium Fusobacterium nucleatum strain ATCC 25586.</title>
        <authorList>
            <person name="Kapatral V."/>
            <person name="Anderson I."/>
            <person name="Ivanova N."/>
            <person name="Reznik G."/>
            <person name="Los T."/>
            <person name="Lykidis A."/>
            <person name="Bhattacharyya A."/>
            <person name="Bartman A."/>
            <person name="Gardner W."/>
            <person name="Grechkin G."/>
            <person name="Zhu L."/>
            <person name="Vasieva O."/>
            <person name="Chu L."/>
            <person name="Kogan Y."/>
            <person name="Chaga O."/>
            <person name="Goltsman E."/>
            <person name="Bernal A."/>
            <person name="Larsen N."/>
            <person name="D'Souza M."/>
            <person name="Walunas T."/>
            <person name="Pusch G."/>
            <person name="Haselkorn R."/>
            <person name="Fonstein M."/>
            <person name="Kyrpides N."/>
            <person name="Overbeek R."/>
        </authorList>
    </citation>
    <scope>NUCLEOTIDE SEQUENCE [LARGE SCALE GENOMIC DNA]</scope>
    <source>
        <strain evidence="1">ATCC 25586</strain>
    </source>
</reference>
<dbReference type="InParanoid" id="Q8RHQ1"/>
<dbReference type="Proteomes" id="UP000241660">
    <property type="component" value="Chromosome"/>
</dbReference>
<dbReference type="BioCyc" id="FNUC190304:G1FZS-445-MONOMER"/>
<dbReference type="PATRIC" id="fig|190304.8.peg.424"/>
<evidence type="ECO:0000313" key="1">
    <source>
        <dbReference type="EMBL" id="AAL94048.1"/>
    </source>
</evidence>
<reference evidence="3" key="2">
    <citation type="journal article" date="2018" name="MSphere">
        <title>Fusobacterium Genomics Using MinION and Illumina Sequencing Enables Genome Completion and Correction.</title>
        <authorList>
            <person name="Todd S.M."/>
            <person name="Settlage R.E."/>
            <person name="Lahmers K.K."/>
            <person name="Slade D.J."/>
        </authorList>
    </citation>
    <scope>NUCLEOTIDE SEQUENCE [LARGE SCALE GENOMIC DNA]</scope>
    <source>
        <strain evidence="3">ATCC 25586</strain>
    </source>
</reference>
<dbReference type="STRING" id="190304.FN1952"/>
<proteinExistence type="predicted"/>
<dbReference type="EMBL" id="CP028101">
    <property type="protein sequence ID" value="AVQ14546.1"/>
    <property type="molecule type" value="Genomic_DNA"/>
</dbReference>
<dbReference type="EnsemblBacteria" id="AAL94048">
    <property type="protein sequence ID" value="AAL94048"/>
    <property type="gene ID" value="FN1952"/>
</dbReference>
<dbReference type="AlphaFoldDB" id="Q8RHQ1"/>
<protein>
    <submittedName>
        <fullName evidence="1">Na(+)-linked D-alanine glycine permease</fullName>
    </submittedName>
</protein>
<accession>Q8RHQ1</accession>
<dbReference type="EMBL" id="AE009951">
    <property type="protein sequence ID" value="AAL94048.1"/>
    <property type="molecule type" value="Genomic_DNA"/>
</dbReference>
<gene>
    <name evidence="1" type="ordered locus">FN1952</name>
    <name evidence="2" type="ORF">C7Y58_03095</name>
</gene>
<dbReference type="PaxDb" id="190304-FN1952"/>
<sequence length="35" mass="4005">MGLVIIPNLIALIILFSQVRQQTKDYFSNPKLSSR</sequence>
<evidence type="ECO:0000313" key="3">
    <source>
        <dbReference type="Proteomes" id="UP000241660"/>
    </source>
</evidence>
<reference evidence="2" key="3">
    <citation type="submission" date="2018-03" db="EMBL/GenBank/DDBJ databases">
        <title>Complete Fusobacterium genomes using hybrid Minion sequencing.</title>
        <authorList>
            <person name="Slade D.J."/>
            <person name="Lahmers K."/>
        </authorList>
    </citation>
    <scope>NUCLEOTIDE SEQUENCE</scope>
    <source>
        <strain evidence="2">ATCC 25586</strain>
    </source>
</reference>